<feature type="transmembrane region" description="Helical" evidence="8">
    <location>
        <begin position="119"/>
        <end position="137"/>
    </location>
</feature>
<evidence type="ECO:0000313" key="10">
    <source>
        <dbReference type="EMBL" id="KAL1887659.1"/>
    </source>
</evidence>
<comment type="caution">
    <text evidence="10">The sequence shown here is derived from an EMBL/GenBank/DDBJ whole genome shotgun (WGS) entry which is preliminary data.</text>
</comment>
<keyword evidence="6 8" id="KW-0472">Membrane</keyword>
<evidence type="ECO:0000256" key="8">
    <source>
        <dbReference type="SAM" id="Phobius"/>
    </source>
</evidence>
<keyword evidence="4 8" id="KW-0812">Transmembrane</keyword>
<dbReference type="SUPFAM" id="SSF103473">
    <property type="entry name" value="MFS general substrate transporter"/>
    <property type="match status" value="1"/>
</dbReference>
<evidence type="ECO:0000256" key="4">
    <source>
        <dbReference type="ARBA" id="ARBA00022692"/>
    </source>
</evidence>
<dbReference type="EMBL" id="JAWCUI010000112">
    <property type="protein sequence ID" value="KAL1887659.1"/>
    <property type="molecule type" value="Genomic_DNA"/>
</dbReference>
<protein>
    <recommendedName>
        <fullName evidence="9">Major facilitator superfamily (MFS) profile domain-containing protein</fullName>
    </recommendedName>
</protein>
<comment type="subcellular location">
    <subcellularLocation>
        <location evidence="1">Membrane</location>
        <topology evidence="1">Multi-pass membrane protein</topology>
    </subcellularLocation>
</comment>
<evidence type="ECO:0000256" key="2">
    <source>
        <dbReference type="ARBA" id="ARBA00010992"/>
    </source>
</evidence>
<feature type="transmembrane region" description="Helical" evidence="8">
    <location>
        <begin position="149"/>
        <end position="172"/>
    </location>
</feature>
<name>A0ABR3YJP9_9PEZI</name>
<feature type="domain" description="Major facilitator superfamily (MFS) profile" evidence="9">
    <location>
        <begin position="19"/>
        <end position="458"/>
    </location>
</feature>
<dbReference type="PANTHER" id="PTHR48022:SF77">
    <property type="entry name" value="MAJOR FACILITATOR SUPERFAMILY (MFS) PROFILE DOMAIN-CONTAINING PROTEIN"/>
    <property type="match status" value="1"/>
</dbReference>
<dbReference type="Pfam" id="PF00083">
    <property type="entry name" value="Sugar_tr"/>
    <property type="match status" value="1"/>
</dbReference>
<keyword evidence="5 8" id="KW-1133">Transmembrane helix</keyword>
<organism evidence="10 11">
    <name type="scientific">Sporothrix stenoceras</name>
    <dbReference type="NCBI Taxonomy" id="5173"/>
    <lineage>
        <taxon>Eukaryota</taxon>
        <taxon>Fungi</taxon>
        <taxon>Dikarya</taxon>
        <taxon>Ascomycota</taxon>
        <taxon>Pezizomycotina</taxon>
        <taxon>Sordariomycetes</taxon>
        <taxon>Sordariomycetidae</taxon>
        <taxon>Ophiostomatales</taxon>
        <taxon>Ophiostomataceae</taxon>
        <taxon>Sporothrix</taxon>
    </lineage>
</organism>
<feature type="transmembrane region" description="Helical" evidence="8">
    <location>
        <begin position="69"/>
        <end position="89"/>
    </location>
</feature>
<evidence type="ECO:0000256" key="7">
    <source>
        <dbReference type="RuleBase" id="RU003346"/>
    </source>
</evidence>
<evidence type="ECO:0000256" key="1">
    <source>
        <dbReference type="ARBA" id="ARBA00004141"/>
    </source>
</evidence>
<dbReference type="PROSITE" id="PS00216">
    <property type="entry name" value="SUGAR_TRANSPORT_1"/>
    <property type="match status" value="1"/>
</dbReference>
<feature type="transmembrane region" description="Helical" evidence="8">
    <location>
        <begin position="308"/>
        <end position="328"/>
    </location>
</feature>
<feature type="transmembrane region" description="Helical" evidence="8">
    <location>
        <begin position="96"/>
        <end position="113"/>
    </location>
</feature>
<evidence type="ECO:0000256" key="6">
    <source>
        <dbReference type="ARBA" id="ARBA00023136"/>
    </source>
</evidence>
<comment type="similarity">
    <text evidence="2 7">Belongs to the major facilitator superfamily. Sugar transporter (TC 2.A.1.1) family.</text>
</comment>
<dbReference type="InterPro" id="IPR036259">
    <property type="entry name" value="MFS_trans_sf"/>
</dbReference>
<dbReference type="InterPro" id="IPR050360">
    <property type="entry name" value="MFS_Sugar_Transporters"/>
</dbReference>
<dbReference type="PRINTS" id="PR00171">
    <property type="entry name" value="SUGRTRNSPORT"/>
</dbReference>
<feature type="transmembrane region" description="Helical" evidence="8">
    <location>
        <begin position="411"/>
        <end position="428"/>
    </location>
</feature>
<dbReference type="Gene3D" id="1.20.1250.20">
    <property type="entry name" value="MFS general substrate transporter like domains"/>
    <property type="match status" value="1"/>
</dbReference>
<feature type="transmembrane region" description="Helical" evidence="8">
    <location>
        <begin position="370"/>
        <end position="391"/>
    </location>
</feature>
<proteinExistence type="inferred from homology"/>
<dbReference type="InterPro" id="IPR003663">
    <property type="entry name" value="Sugar/inositol_transpt"/>
</dbReference>
<gene>
    <name evidence="10" type="ORF">Sste5346_010054</name>
</gene>
<feature type="transmembrane region" description="Helical" evidence="8">
    <location>
        <begin position="184"/>
        <end position="207"/>
    </location>
</feature>
<dbReference type="NCBIfam" id="TIGR00879">
    <property type="entry name" value="SP"/>
    <property type="match status" value="1"/>
</dbReference>
<dbReference type="InterPro" id="IPR020846">
    <property type="entry name" value="MFS_dom"/>
</dbReference>
<dbReference type="InterPro" id="IPR005828">
    <property type="entry name" value="MFS_sugar_transport-like"/>
</dbReference>
<sequence>MTSNFSAAWAKTTPLLIFSCFCLLTGDVLFGYDTGSYGGILANPGFLARFAPYHEATKTHAFDSLHTSLLSSLPFIGKFIGCLAAGPAIERVGHRMVFFALSLSSVVGVIIEITSTKYVQFLIGRIIVYISVGLVEVNVTTYQAEIVPAAFRGLVVVSLQLFLAIGTTIATGVNKAFSTSKTNVGWQVVTGIQFVFPLLICLFTFFIPNSPRWLLSKDRDDEAVNSLRRLRSKADVDTGHCEAEIAAIRDSLQENVHKASWFDLIRGTNLRRTLLVVAYYFFQQTTGQAFVSTYQTTFYKTNGFAAQAFTFPIITSCLGFLAVVPAMYLVDSVGRRITLLQSYLFQAFWLFLLAGLGSKTVRSTTEDNTVVASFMLYAISYNMGSASIPYLLGAEIPNSALREKTQALGSAWNVIWAFVTNFVIPYMINSIHFKVGWVFGGVSLVALVFTFFFLPETKGRALEEIDAIFSVPFNPCKPNVVPLTEQQHRIARLEGDDTDTKSGAEVTCV</sequence>
<dbReference type="PANTHER" id="PTHR48022">
    <property type="entry name" value="PLASTIDIC GLUCOSE TRANSPORTER 4"/>
    <property type="match status" value="1"/>
</dbReference>
<dbReference type="Proteomes" id="UP001583186">
    <property type="component" value="Unassembled WGS sequence"/>
</dbReference>
<evidence type="ECO:0000256" key="5">
    <source>
        <dbReference type="ARBA" id="ARBA00022989"/>
    </source>
</evidence>
<dbReference type="InterPro" id="IPR005829">
    <property type="entry name" value="Sugar_transporter_CS"/>
</dbReference>
<feature type="transmembrane region" description="Helical" evidence="8">
    <location>
        <begin position="435"/>
        <end position="454"/>
    </location>
</feature>
<evidence type="ECO:0000313" key="11">
    <source>
        <dbReference type="Proteomes" id="UP001583186"/>
    </source>
</evidence>
<keyword evidence="3 7" id="KW-0813">Transport</keyword>
<reference evidence="10 11" key="1">
    <citation type="journal article" date="2024" name="IMA Fungus">
        <title>IMA Genome - F19 : A genome assembly and annotation guide to empower mycologists, including annotated draft genome sequences of Ceratocystis pirilliformis, Diaporthe australafricana, Fusarium ophioides, Paecilomyces lecythidis, and Sporothrix stenoceras.</title>
        <authorList>
            <person name="Aylward J."/>
            <person name="Wilson A.M."/>
            <person name="Visagie C.M."/>
            <person name="Spraker J."/>
            <person name="Barnes I."/>
            <person name="Buitendag C."/>
            <person name="Ceriani C."/>
            <person name="Del Mar Angel L."/>
            <person name="du Plessis D."/>
            <person name="Fuchs T."/>
            <person name="Gasser K."/>
            <person name="Kramer D."/>
            <person name="Li W."/>
            <person name="Munsamy K."/>
            <person name="Piso A."/>
            <person name="Price J.L."/>
            <person name="Sonnekus B."/>
            <person name="Thomas C."/>
            <person name="van der Nest A."/>
            <person name="van Dijk A."/>
            <person name="van Heerden A."/>
            <person name="van Vuuren N."/>
            <person name="Yilmaz N."/>
            <person name="Duong T.A."/>
            <person name="van der Merwe N.A."/>
            <person name="Wingfield M.J."/>
            <person name="Wingfield B.D."/>
        </authorList>
    </citation>
    <scope>NUCLEOTIDE SEQUENCE [LARGE SCALE GENOMIC DNA]</scope>
    <source>
        <strain evidence="10 11">CMW 5346</strain>
    </source>
</reference>
<keyword evidence="11" id="KW-1185">Reference proteome</keyword>
<accession>A0ABR3YJP9</accession>
<feature type="transmembrane region" description="Helical" evidence="8">
    <location>
        <begin position="340"/>
        <end position="358"/>
    </location>
</feature>
<dbReference type="PROSITE" id="PS50850">
    <property type="entry name" value="MFS"/>
    <property type="match status" value="1"/>
</dbReference>
<evidence type="ECO:0000256" key="3">
    <source>
        <dbReference type="ARBA" id="ARBA00022448"/>
    </source>
</evidence>
<evidence type="ECO:0000259" key="9">
    <source>
        <dbReference type="PROSITE" id="PS50850"/>
    </source>
</evidence>